<dbReference type="OrthoDB" id="19923at2759"/>
<accession>A0A135LAG8</accession>
<name>A0A135LAG8_PENPA</name>
<evidence type="ECO:0000259" key="2">
    <source>
        <dbReference type="Pfam" id="PF17111"/>
    </source>
</evidence>
<gene>
    <name evidence="3" type="ORF">PGRI_048290</name>
</gene>
<dbReference type="InterPro" id="IPR031348">
    <property type="entry name" value="PigL_N"/>
</dbReference>
<organism evidence="3 4">
    <name type="scientific">Penicillium patulum</name>
    <name type="common">Penicillium griseofulvum</name>
    <dbReference type="NCBI Taxonomy" id="5078"/>
    <lineage>
        <taxon>Eukaryota</taxon>
        <taxon>Fungi</taxon>
        <taxon>Dikarya</taxon>
        <taxon>Ascomycota</taxon>
        <taxon>Pezizomycotina</taxon>
        <taxon>Eurotiomycetes</taxon>
        <taxon>Eurotiomycetidae</taxon>
        <taxon>Eurotiales</taxon>
        <taxon>Aspergillaceae</taxon>
        <taxon>Penicillium</taxon>
    </lineage>
</organism>
<dbReference type="RefSeq" id="XP_040644509.1">
    <property type="nucleotide sequence ID" value="XM_040792542.1"/>
</dbReference>
<evidence type="ECO:0000313" key="4">
    <source>
        <dbReference type="Proteomes" id="UP000070168"/>
    </source>
</evidence>
<dbReference type="EMBL" id="LHQR01000069">
    <property type="protein sequence ID" value="KXG45973.1"/>
    <property type="molecule type" value="Genomic_DNA"/>
</dbReference>
<keyword evidence="4" id="KW-1185">Reference proteome</keyword>
<dbReference type="AlphaFoldDB" id="A0A135LAG8"/>
<feature type="domain" description="Azaphilone pigments biosynthesis cluster protein L N-terminal" evidence="2">
    <location>
        <begin position="1"/>
        <end position="150"/>
    </location>
</feature>
<evidence type="ECO:0000256" key="1">
    <source>
        <dbReference type="SAM" id="MobiDB-lite"/>
    </source>
</evidence>
<dbReference type="STRING" id="5078.A0A135LAG8"/>
<dbReference type="Proteomes" id="UP000070168">
    <property type="component" value="Unassembled WGS sequence"/>
</dbReference>
<dbReference type="Pfam" id="PF17111">
    <property type="entry name" value="PigL_N"/>
    <property type="match status" value="1"/>
</dbReference>
<dbReference type="GeneID" id="63707842"/>
<comment type="caution">
    <text evidence="3">The sequence shown here is derived from an EMBL/GenBank/DDBJ whole genome shotgun (WGS) entry which is preliminary data.</text>
</comment>
<proteinExistence type="predicted"/>
<reference evidence="3 4" key="1">
    <citation type="journal article" date="2016" name="BMC Genomics">
        <title>Genome sequencing and secondary metabolism of the postharvest pathogen Penicillium griseofulvum.</title>
        <authorList>
            <person name="Banani H."/>
            <person name="Marcet-Houben M."/>
            <person name="Ballester A.R."/>
            <person name="Abbruscato P."/>
            <person name="Gonzalez-Candelas L."/>
            <person name="Gabaldon T."/>
            <person name="Spadaro D."/>
        </authorList>
    </citation>
    <scope>NUCLEOTIDE SEQUENCE [LARGE SCALE GENOMIC DNA]</scope>
    <source>
        <strain evidence="3 4">PG3</strain>
    </source>
</reference>
<sequence>MDPLSVAASLAGLITISTQIVSIIHTIKSKNNKDLESLSREVHAVRGILSQIQQIVQFQSTKASKNSEWLDALSATLDDCGDTYLQLQKSLQGLVSSSRLEALKKKVKWTLKEKDIQDSLRKVESYKLSLDLLLSVQTSTATTKIEDVLAQIQKKLLVTPAAPTTRTPLSWRKKLAGFEADPLPSQTSDQEDAQSDAGSSTASVSYVIPGPNTSDWTDPGIFGINQDEGKDAPDLNDPGLACICEIPVGAKKISLFCSWDTYPANEIFTPIRAHILFKGPTPGDLYFIQLEESFTIQPIERFVVPVGKCSLIIAQCNTKGGVRSLSELDERDDNEGFNLALDEFALKSTSGSQQVLVNFDSVQDREKFLDHLYGIRYLQRMDFAFGLSNQFYHHSPYQKRIQNVQIGYADGTEKSYIYPYLYLDYPIEGRSLMLACGTKPNSEEAVVFKENILELDFEIVGSESIVFTNQDGKAIHTISATVGSIDELLCLYHRLQDATREWKSIEARGVDDFETKAEWQVGTLEFLKDSIATTSSFDNAHVAVQVDRFSRRMKMEISTKDSQKILASCHVMTSSILFYKEHFRKDAPDFFTDPSVQAGFWDLKNGAPTPDNFHAGQVRIHGPKAKRICDELEEIAENCKRDTKDAQKRFLKMVG</sequence>
<protein>
    <recommendedName>
        <fullName evidence="2">Azaphilone pigments biosynthesis cluster protein L N-terminal domain-containing protein</fullName>
    </recommendedName>
</protein>
<feature type="region of interest" description="Disordered" evidence="1">
    <location>
        <begin position="180"/>
        <end position="214"/>
    </location>
</feature>
<evidence type="ECO:0000313" key="3">
    <source>
        <dbReference type="EMBL" id="KXG45973.1"/>
    </source>
</evidence>